<organism evidence="2 3">
    <name type="scientific">Eumeta variegata</name>
    <name type="common">Bagworm moth</name>
    <name type="synonym">Eumeta japonica</name>
    <dbReference type="NCBI Taxonomy" id="151549"/>
    <lineage>
        <taxon>Eukaryota</taxon>
        <taxon>Metazoa</taxon>
        <taxon>Ecdysozoa</taxon>
        <taxon>Arthropoda</taxon>
        <taxon>Hexapoda</taxon>
        <taxon>Insecta</taxon>
        <taxon>Pterygota</taxon>
        <taxon>Neoptera</taxon>
        <taxon>Endopterygota</taxon>
        <taxon>Lepidoptera</taxon>
        <taxon>Glossata</taxon>
        <taxon>Ditrysia</taxon>
        <taxon>Tineoidea</taxon>
        <taxon>Psychidae</taxon>
        <taxon>Oiketicinae</taxon>
        <taxon>Eumeta</taxon>
    </lineage>
</organism>
<reference evidence="2 3" key="1">
    <citation type="journal article" date="2019" name="Commun. Biol.">
        <title>The bagworm genome reveals a unique fibroin gene that provides high tensile strength.</title>
        <authorList>
            <person name="Kono N."/>
            <person name="Nakamura H."/>
            <person name="Ohtoshi R."/>
            <person name="Tomita M."/>
            <person name="Numata K."/>
            <person name="Arakawa K."/>
        </authorList>
    </citation>
    <scope>NUCLEOTIDE SEQUENCE [LARGE SCALE GENOMIC DNA]</scope>
</reference>
<dbReference type="AlphaFoldDB" id="A0A4C1XEI4"/>
<dbReference type="OrthoDB" id="10051975at2759"/>
<evidence type="ECO:0000256" key="1">
    <source>
        <dbReference type="SAM" id="MobiDB-lite"/>
    </source>
</evidence>
<protein>
    <submittedName>
        <fullName evidence="2">Uncharacterized protein</fullName>
    </submittedName>
</protein>
<dbReference type="Proteomes" id="UP000299102">
    <property type="component" value="Unassembled WGS sequence"/>
</dbReference>
<proteinExistence type="predicted"/>
<sequence length="328" mass="36729">MPPLKTEGKKSKGPGKGASETYISRWFAYDALEFLDGRNTPRKRKSTESLYRSDSENTADQTALNNVFAPPVPPNEQTPKGAKQTRREENVLSDVMGILRKTTNKLDSSLCIPDITKSFVYFIGAKMSNYSPQTRTSVEHAVFEIIMKVDRGYYESWSHQDNAYGSHQYEYVISGPRQNCVDLAGYSNRPSTSAGPPSGTNGAGPYGYTTAGNEDATEYSTNQLPLSSDAHEEKNVCRWAVFAKEWRIQTFAGEIEKSQRAKSGLYGEWGFNFPFEATDMSFVTLAKSGNPLLWRRRLCCEDAFRQLSQSLWASTSSRTTLQLLSLTF</sequence>
<name>A0A4C1XEI4_EUMVA</name>
<feature type="compositionally biased region" description="Polar residues" evidence="1">
    <location>
        <begin position="48"/>
        <end position="65"/>
    </location>
</feature>
<dbReference type="EMBL" id="BGZK01000838">
    <property type="protein sequence ID" value="GBP62331.1"/>
    <property type="molecule type" value="Genomic_DNA"/>
</dbReference>
<accession>A0A4C1XEI4</accession>
<feature type="region of interest" description="Disordered" evidence="1">
    <location>
        <begin position="38"/>
        <end position="88"/>
    </location>
</feature>
<feature type="compositionally biased region" description="Polar residues" evidence="1">
    <location>
        <begin position="188"/>
        <end position="200"/>
    </location>
</feature>
<evidence type="ECO:0000313" key="2">
    <source>
        <dbReference type="EMBL" id="GBP62331.1"/>
    </source>
</evidence>
<feature type="region of interest" description="Disordered" evidence="1">
    <location>
        <begin position="184"/>
        <end position="214"/>
    </location>
</feature>
<evidence type="ECO:0000313" key="3">
    <source>
        <dbReference type="Proteomes" id="UP000299102"/>
    </source>
</evidence>
<comment type="caution">
    <text evidence="2">The sequence shown here is derived from an EMBL/GenBank/DDBJ whole genome shotgun (WGS) entry which is preliminary data.</text>
</comment>
<keyword evidence="3" id="KW-1185">Reference proteome</keyword>
<gene>
    <name evidence="2" type="ORF">EVAR_48504_1</name>
</gene>